<dbReference type="InterPro" id="IPR037459">
    <property type="entry name" value="RhgT-like"/>
</dbReference>
<evidence type="ECO:0000256" key="1">
    <source>
        <dbReference type="ARBA" id="ARBA00008668"/>
    </source>
</evidence>
<accession>A0A1B1YCG0</accession>
<dbReference type="Gene3D" id="3.40.50.1110">
    <property type="entry name" value="SGNH hydrolase"/>
    <property type="match status" value="1"/>
</dbReference>
<dbReference type="OrthoDB" id="9807041at2"/>
<keyword evidence="2" id="KW-0378">Hydrolase</keyword>
<evidence type="ECO:0000256" key="2">
    <source>
        <dbReference type="ARBA" id="ARBA00022801"/>
    </source>
</evidence>
<reference evidence="4 5" key="1">
    <citation type="submission" date="2016-02" db="EMBL/GenBank/DDBJ databases">
        <title>Comparison of Clostridium stercorarium subspecies using comparative genomics and transcriptomics.</title>
        <authorList>
            <person name="Schellenberg J."/>
            <person name="Thallinger G."/>
            <person name="Levin D.B."/>
            <person name="Zhang X."/>
            <person name="Alvare G."/>
            <person name="Fristensky B."/>
            <person name="Sparling R."/>
        </authorList>
    </citation>
    <scope>NUCLEOTIDE SEQUENCE [LARGE SCALE GENOMIC DNA]</scope>
    <source>
        <strain evidence="4 5">DSM 2910</strain>
    </source>
</reference>
<dbReference type="Pfam" id="PF13472">
    <property type="entry name" value="Lipase_GDSL_2"/>
    <property type="match status" value="1"/>
</dbReference>
<organism evidence="4 5">
    <name type="scientific">Thermoclostridium stercorarium subsp. thermolacticum DSM 2910</name>
    <dbReference type="NCBI Taxonomy" id="1121336"/>
    <lineage>
        <taxon>Bacteria</taxon>
        <taxon>Bacillati</taxon>
        <taxon>Bacillota</taxon>
        <taxon>Clostridia</taxon>
        <taxon>Eubacteriales</taxon>
        <taxon>Oscillospiraceae</taxon>
        <taxon>Thermoclostridium</taxon>
    </lineage>
</organism>
<dbReference type="InterPro" id="IPR036514">
    <property type="entry name" value="SGNH_hydro_sf"/>
</dbReference>
<sequence length="226" mass="25850">MSETRVNIYIAGDSTVQNCASNYKPQEGWGRMLPRFFKDYVHVYNYALGGRSTLSFIEEGHYDKIMGLIGPGDYLLVQFGHNDEKLDGRFADPFGTYQAYLKRYVDGAREKGAYPVLISPVNRRRFNLFGEFYPTHGAYPKAVKELCDELDVPFIDLTALSEEYYKKLGMEESKRLFLFLKPGESPNYPDGSEDNTHFNENGAYEIAGLVVEGMRRINLPLVEHLK</sequence>
<comment type="similarity">
    <text evidence="1">Belongs to the 'GDSL' lipolytic enzyme family.</text>
</comment>
<gene>
    <name evidence="4" type="ORF">CSTERTH_04960</name>
</gene>
<evidence type="ECO:0000259" key="3">
    <source>
        <dbReference type="Pfam" id="PF13472"/>
    </source>
</evidence>
<protein>
    <submittedName>
        <fullName evidence="4">Rhamnogalacturonan acetylesterase</fullName>
    </submittedName>
</protein>
<dbReference type="InterPro" id="IPR013830">
    <property type="entry name" value="SGNH_hydro"/>
</dbReference>
<evidence type="ECO:0000313" key="5">
    <source>
        <dbReference type="Proteomes" id="UP000092971"/>
    </source>
</evidence>
<evidence type="ECO:0000313" key="4">
    <source>
        <dbReference type="EMBL" id="ANW98437.1"/>
    </source>
</evidence>
<dbReference type="EMBL" id="CP014672">
    <property type="protein sequence ID" value="ANW98437.1"/>
    <property type="molecule type" value="Genomic_DNA"/>
</dbReference>
<name>A0A1B1YCG0_THEST</name>
<dbReference type="AlphaFoldDB" id="A0A1B1YCG0"/>
<dbReference type="PANTHER" id="PTHR43695:SF1">
    <property type="entry name" value="RHAMNOGALACTURONAN ACETYLESTERASE"/>
    <property type="match status" value="1"/>
</dbReference>
<dbReference type="GO" id="GO:0016787">
    <property type="term" value="F:hydrolase activity"/>
    <property type="evidence" value="ECO:0007669"/>
    <property type="project" value="UniProtKB-KW"/>
</dbReference>
<feature type="domain" description="SGNH hydrolase-type esterase" evidence="3">
    <location>
        <begin position="12"/>
        <end position="202"/>
    </location>
</feature>
<dbReference type="Proteomes" id="UP000092971">
    <property type="component" value="Chromosome"/>
</dbReference>
<dbReference type="CDD" id="cd01821">
    <property type="entry name" value="Rhamnogalacturan_acetylesterase_like"/>
    <property type="match status" value="1"/>
</dbReference>
<dbReference type="PANTHER" id="PTHR43695">
    <property type="entry name" value="PUTATIVE (AFU_ORTHOLOGUE AFUA_2G17250)-RELATED"/>
    <property type="match status" value="1"/>
</dbReference>
<dbReference type="RefSeq" id="WP_015358735.1">
    <property type="nucleotide sequence ID" value="NZ_CP014672.1"/>
</dbReference>
<dbReference type="SUPFAM" id="SSF52266">
    <property type="entry name" value="SGNH hydrolase"/>
    <property type="match status" value="1"/>
</dbReference>
<proteinExistence type="inferred from homology"/>